<proteinExistence type="predicted"/>
<evidence type="ECO:0000313" key="3">
    <source>
        <dbReference type="EMBL" id="PMD56247.1"/>
    </source>
</evidence>
<name>A0A2J6SZQ0_9HELO</name>
<dbReference type="OrthoDB" id="4838614at2759"/>
<feature type="compositionally biased region" description="Pro residues" evidence="1">
    <location>
        <begin position="28"/>
        <end position="42"/>
    </location>
</feature>
<gene>
    <name evidence="3" type="ORF">K444DRAFT_665901</name>
</gene>
<feature type="region of interest" description="Disordered" evidence="1">
    <location>
        <begin position="661"/>
        <end position="681"/>
    </location>
</feature>
<evidence type="ECO:0000313" key="4">
    <source>
        <dbReference type="Proteomes" id="UP000235371"/>
    </source>
</evidence>
<feature type="region of interest" description="Disordered" evidence="1">
    <location>
        <begin position="693"/>
        <end position="738"/>
    </location>
</feature>
<protein>
    <recommendedName>
        <fullName evidence="2">DUF3824 domain-containing protein</fullName>
    </recommendedName>
</protein>
<feature type="region of interest" description="Disordered" evidence="1">
    <location>
        <begin position="554"/>
        <end position="642"/>
    </location>
</feature>
<dbReference type="Pfam" id="PF12868">
    <property type="entry name" value="DUF3824"/>
    <property type="match status" value="1"/>
</dbReference>
<feature type="compositionally biased region" description="Basic and acidic residues" evidence="1">
    <location>
        <begin position="575"/>
        <end position="615"/>
    </location>
</feature>
<dbReference type="Proteomes" id="UP000235371">
    <property type="component" value="Unassembled WGS sequence"/>
</dbReference>
<feature type="compositionally biased region" description="Polar residues" evidence="1">
    <location>
        <begin position="1"/>
        <end position="11"/>
    </location>
</feature>
<dbReference type="AlphaFoldDB" id="A0A2J6SZQ0"/>
<evidence type="ECO:0000256" key="1">
    <source>
        <dbReference type="SAM" id="MobiDB-lite"/>
    </source>
</evidence>
<feature type="compositionally biased region" description="Basic and acidic residues" evidence="1">
    <location>
        <begin position="705"/>
        <end position="716"/>
    </location>
</feature>
<dbReference type="STRING" id="1095630.A0A2J6SZQ0"/>
<reference evidence="3 4" key="1">
    <citation type="submission" date="2016-04" db="EMBL/GenBank/DDBJ databases">
        <title>A degradative enzymes factory behind the ericoid mycorrhizal symbiosis.</title>
        <authorList>
            <consortium name="DOE Joint Genome Institute"/>
            <person name="Martino E."/>
            <person name="Morin E."/>
            <person name="Grelet G."/>
            <person name="Kuo A."/>
            <person name="Kohler A."/>
            <person name="Daghino S."/>
            <person name="Barry K."/>
            <person name="Choi C."/>
            <person name="Cichocki N."/>
            <person name="Clum A."/>
            <person name="Copeland A."/>
            <person name="Hainaut M."/>
            <person name="Haridas S."/>
            <person name="Labutti K."/>
            <person name="Lindquist E."/>
            <person name="Lipzen A."/>
            <person name="Khouja H.-R."/>
            <person name="Murat C."/>
            <person name="Ohm R."/>
            <person name="Olson A."/>
            <person name="Spatafora J."/>
            <person name="Veneault-Fourrey C."/>
            <person name="Henrissat B."/>
            <person name="Grigoriev I."/>
            <person name="Martin F."/>
            <person name="Perotto S."/>
        </authorList>
    </citation>
    <scope>NUCLEOTIDE SEQUENCE [LARGE SCALE GENOMIC DNA]</scope>
    <source>
        <strain evidence="3 4">E</strain>
    </source>
</reference>
<feature type="compositionally biased region" description="Basic and acidic residues" evidence="1">
    <location>
        <begin position="554"/>
        <end position="567"/>
    </location>
</feature>
<keyword evidence="4" id="KW-1185">Reference proteome</keyword>
<organism evidence="3 4">
    <name type="scientific">Hyaloscypha bicolor E</name>
    <dbReference type="NCBI Taxonomy" id="1095630"/>
    <lineage>
        <taxon>Eukaryota</taxon>
        <taxon>Fungi</taxon>
        <taxon>Dikarya</taxon>
        <taxon>Ascomycota</taxon>
        <taxon>Pezizomycotina</taxon>
        <taxon>Leotiomycetes</taxon>
        <taxon>Helotiales</taxon>
        <taxon>Hyaloscyphaceae</taxon>
        <taxon>Hyaloscypha</taxon>
        <taxon>Hyaloscypha bicolor</taxon>
    </lineage>
</organism>
<dbReference type="InterPro" id="IPR024436">
    <property type="entry name" value="DUF3824"/>
</dbReference>
<dbReference type="EMBL" id="KZ613848">
    <property type="protein sequence ID" value="PMD56247.1"/>
    <property type="molecule type" value="Genomic_DNA"/>
</dbReference>
<dbReference type="InParanoid" id="A0A2J6SZQ0"/>
<dbReference type="RefSeq" id="XP_024733151.1">
    <property type="nucleotide sequence ID" value="XM_024887138.1"/>
</dbReference>
<feature type="domain" description="DUF3824" evidence="2">
    <location>
        <begin position="575"/>
        <end position="674"/>
    </location>
</feature>
<dbReference type="GeneID" id="36595214"/>
<accession>A0A2J6SZQ0</accession>
<feature type="region of interest" description="Disordered" evidence="1">
    <location>
        <begin position="1"/>
        <end position="49"/>
    </location>
</feature>
<sequence length="738" mass="83851">MMPEVNSSSSRAHVDGPPPQGPRYIEPLPAPPHRAAPTPPPVEQTNIRSREVDEVVWDVSRTKDVTLHLELDITEDLEPDLDEFCRLARLGNFQGAKQFFQDNLEQHIDDPYIFVQYAQMLMSMGDYQGVEGLKAPYNLEHSKHLQLQINWELIKVFTALHTEGLSEEDAPLAAEEATSTNTFQKARVKFEQLQAKRDEASLKDDAVDDAESQLGSTECQIVSLALHIEARLHQDKLSIETSILTTIYEELLREGRIWDFRDILIGAVYSYGSTRAFEKFFGSSEVALDRILLDWSTTIHDESTNLALLDILTSVALRRILNPRTFPGTKLWVDEAGILASNIIRYHPSNLKSRQYIRWILAKVAVANYRDMDSSSELSDLPGLFPGRTRGGELPIYVPAALETPDWHLLRRPSKSNETLQTALKAARQLGDLETEAMCLSQLILQAEEPADLFDDLINLQKTIQNDNRPLLKTCLSRYLICHDKVSRDTLREEILSIKGDFGLHPTWLWAKRMVLRALSHSKHEAELLLDEARAFPTPSRNIREFMKRNKLEKENGHLHISDDSKDYPPTASDSMERYEKRKNEKESSRERERMRYEEEESSSRYYERNYHDENYSPSPPHASGGSYYPENNQFPPPPSGSLIQKFVNMKVARPVPPHNLADYTRIPPAPDDPYPRTLATGDNATAKVQAALNSTPNVPPGTEDAVRNTSPKETEPEIPNFRRPPLVSVSSMKEGED</sequence>
<evidence type="ECO:0000259" key="2">
    <source>
        <dbReference type="Pfam" id="PF12868"/>
    </source>
</evidence>